<dbReference type="GO" id="GO:0080120">
    <property type="term" value="P:CAAX-box protein maturation"/>
    <property type="evidence" value="ECO:0007669"/>
    <property type="project" value="UniProtKB-ARBA"/>
</dbReference>
<dbReference type="AlphaFoldDB" id="A0AAN0MFL1"/>
<dbReference type="Proteomes" id="UP001431656">
    <property type="component" value="Chromosome"/>
</dbReference>
<evidence type="ECO:0000313" key="3">
    <source>
        <dbReference type="EMBL" id="BEH01469.1"/>
    </source>
</evidence>
<evidence type="ECO:0000256" key="1">
    <source>
        <dbReference type="SAM" id="Phobius"/>
    </source>
</evidence>
<name>A0AAN0MFL1_9ACTN</name>
<dbReference type="GO" id="GO:0004175">
    <property type="term" value="F:endopeptidase activity"/>
    <property type="evidence" value="ECO:0007669"/>
    <property type="project" value="UniProtKB-ARBA"/>
</dbReference>
<dbReference type="InterPro" id="IPR052710">
    <property type="entry name" value="CAAX_protease"/>
</dbReference>
<feature type="domain" description="CAAX prenyl protease 2/Lysostaphin resistance protein A-like" evidence="2">
    <location>
        <begin position="103"/>
        <end position="201"/>
    </location>
</feature>
<reference evidence="3" key="1">
    <citation type="journal article" date="2024" name="Int. J. Syst. Evol. Microbiol.">
        <title>Brooklawnia propionicigenes sp. nov., a facultatively anaerobic, propionate-producing bacterium isolated from a methanogenic reactor treating waste from cattle farms.</title>
        <authorList>
            <person name="Akita Y."/>
            <person name="Ueki A."/>
            <person name="Tonouchi A."/>
            <person name="Sugawara Y."/>
            <person name="Honma S."/>
            <person name="Kaku N."/>
            <person name="Ueki K."/>
        </authorList>
    </citation>
    <scope>NUCLEOTIDE SEQUENCE</scope>
    <source>
        <strain evidence="3">SH051</strain>
    </source>
</reference>
<protein>
    <submittedName>
        <fullName evidence="3">CPBP family intramembrane metalloprotease</fullName>
    </submittedName>
</protein>
<feature type="transmembrane region" description="Helical" evidence="1">
    <location>
        <begin position="39"/>
        <end position="57"/>
    </location>
</feature>
<evidence type="ECO:0000313" key="4">
    <source>
        <dbReference type="Proteomes" id="UP001431656"/>
    </source>
</evidence>
<dbReference type="InterPro" id="IPR003675">
    <property type="entry name" value="Rce1/LyrA-like_dom"/>
</dbReference>
<keyword evidence="1" id="KW-1133">Transmembrane helix</keyword>
<feature type="transmembrane region" description="Helical" evidence="1">
    <location>
        <begin position="214"/>
        <end position="235"/>
    </location>
</feature>
<proteinExistence type="predicted"/>
<evidence type="ECO:0000259" key="2">
    <source>
        <dbReference type="Pfam" id="PF02517"/>
    </source>
</evidence>
<sequence length="259" mass="28280">MKKLNEVSPIWHAVVWIVAYVLLVPVGDRLSELVGEPNSVTAPLLVVLAIVLIVYVSRNGWLRYYGVRSFRSGDFTKTLLYLPLLAIVLLQYAKGWREGLDLTAVLLIVALMVCVGFIEELVFRGFLFRAILTKSTLTRAIVISGVTFGIGHIVNLARGYTGVEQIIQIGFGVVLGIVLALLFAVTGTIVPLIIFHTLLNISGNVTAPDAGFDVIMLAITILISVGYAVYLVTVLRRKGPAPEMQLTLSPRADRSAHVR</sequence>
<accession>A0AAN0MFL1</accession>
<keyword evidence="3" id="KW-0378">Hydrolase</keyword>
<dbReference type="PANTHER" id="PTHR36435:SF1">
    <property type="entry name" value="CAAX AMINO TERMINAL PROTEASE FAMILY PROTEIN"/>
    <property type="match status" value="1"/>
</dbReference>
<dbReference type="PANTHER" id="PTHR36435">
    <property type="entry name" value="SLR1288 PROTEIN"/>
    <property type="match status" value="1"/>
</dbReference>
<feature type="transmembrane region" description="Helical" evidence="1">
    <location>
        <begin position="166"/>
        <end position="194"/>
    </location>
</feature>
<organism evidence="3 4">
    <name type="scientific">Brooklawnia propionicigenes</name>
    <dbReference type="NCBI Taxonomy" id="3041175"/>
    <lineage>
        <taxon>Bacteria</taxon>
        <taxon>Bacillati</taxon>
        <taxon>Actinomycetota</taxon>
        <taxon>Actinomycetes</taxon>
        <taxon>Propionibacteriales</taxon>
        <taxon>Propionibacteriaceae</taxon>
        <taxon>Brooklawnia</taxon>
    </lineage>
</organism>
<keyword evidence="1" id="KW-0812">Transmembrane</keyword>
<dbReference type="GO" id="GO:0008237">
    <property type="term" value="F:metallopeptidase activity"/>
    <property type="evidence" value="ECO:0007669"/>
    <property type="project" value="UniProtKB-KW"/>
</dbReference>
<dbReference type="Pfam" id="PF02517">
    <property type="entry name" value="Rce1-like"/>
    <property type="match status" value="1"/>
</dbReference>
<feature type="transmembrane region" description="Helical" evidence="1">
    <location>
        <begin position="102"/>
        <end position="123"/>
    </location>
</feature>
<keyword evidence="3" id="KW-0645">Protease</keyword>
<dbReference type="EMBL" id="AP028056">
    <property type="protein sequence ID" value="BEH01469.1"/>
    <property type="molecule type" value="Genomic_DNA"/>
</dbReference>
<feature type="transmembrane region" description="Helical" evidence="1">
    <location>
        <begin position="7"/>
        <end position="27"/>
    </location>
</feature>
<keyword evidence="1" id="KW-0472">Membrane</keyword>
<keyword evidence="4" id="KW-1185">Reference proteome</keyword>
<dbReference type="RefSeq" id="WP_286267717.1">
    <property type="nucleotide sequence ID" value="NZ_AP028056.1"/>
</dbReference>
<keyword evidence="3" id="KW-0482">Metalloprotease</keyword>
<gene>
    <name evidence="3" type="ORF">brsh051_07500</name>
</gene>
<dbReference type="KEGG" id="broo:brsh051_07500"/>